<organism evidence="3 4">
    <name type="scientific">Lentinus tigrinus ALCF2SS1-6</name>
    <dbReference type="NCBI Taxonomy" id="1328759"/>
    <lineage>
        <taxon>Eukaryota</taxon>
        <taxon>Fungi</taxon>
        <taxon>Dikarya</taxon>
        <taxon>Basidiomycota</taxon>
        <taxon>Agaricomycotina</taxon>
        <taxon>Agaricomycetes</taxon>
        <taxon>Polyporales</taxon>
        <taxon>Polyporaceae</taxon>
        <taxon>Lentinus</taxon>
    </lineage>
</organism>
<dbReference type="Proteomes" id="UP000313359">
    <property type="component" value="Unassembled WGS sequence"/>
</dbReference>
<dbReference type="InterPro" id="IPR046522">
    <property type="entry name" value="DUF6699"/>
</dbReference>
<evidence type="ECO:0000313" key="3">
    <source>
        <dbReference type="EMBL" id="RPD60315.1"/>
    </source>
</evidence>
<dbReference type="AlphaFoldDB" id="A0A5C2S8Y5"/>
<feature type="compositionally biased region" description="Low complexity" evidence="1">
    <location>
        <begin position="11"/>
        <end position="30"/>
    </location>
</feature>
<accession>A0A5C2S8Y5</accession>
<feature type="region of interest" description="Disordered" evidence="1">
    <location>
        <begin position="1"/>
        <end position="42"/>
    </location>
</feature>
<evidence type="ECO:0000259" key="2">
    <source>
        <dbReference type="Pfam" id="PF20415"/>
    </source>
</evidence>
<proteinExistence type="predicted"/>
<dbReference type="EMBL" id="ML122266">
    <property type="protein sequence ID" value="RPD60315.1"/>
    <property type="molecule type" value="Genomic_DNA"/>
</dbReference>
<dbReference type="OrthoDB" id="2783256at2759"/>
<feature type="domain" description="DUF6699" evidence="2">
    <location>
        <begin position="75"/>
        <end position="215"/>
    </location>
</feature>
<gene>
    <name evidence="3" type="ORF">L227DRAFT_563574</name>
</gene>
<evidence type="ECO:0000313" key="4">
    <source>
        <dbReference type="Proteomes" id="UP000313359"/>
    </source>
</evidence>
<protein>
    <recommendedName>
        <fullName evidence="2">DUF6699 domain-containing protein</fullName>
    </recommendedName>
</protein>
<keyword evidence="4" id="KW-1185">Reference proteome</keyword>
<evidence type="ECO:0000256" key="1">
    <source>
        <dbReference type="SAM" id="MobiDB-lite"/>
    </source>
</evidence>
<sequence length="238" mass="25935">MPGKHVHFVDGPSTPSSTFSASTLSSSSGPATPPPVWYSPPASTKSSLSSPYLGTLPAHIQLHPLLAATDGYTPLDWDMSLPAESSHAHLARYPPRLTDTIVSEPATNPPMQSLAIICTHLPWTITVTPTRGAIWAAPYVTVGDVLHTLYRTLRLGVTEPELGVLDAAGRDRVHDAYVRRYRRVGDPRDRDAEKAKGIKRVDFLRDHRAFYGMSLVQGGLPAKRLPHGAVWMLHTAKP</sequence>
<name>A0A5C2S8Y5_9APHY</name>
<reference evidence="3" key="1">
    <citation type="journal article" date="2018" name="Genome Biol. Evol.">
        <title>Genomics and development of Lentinus tigrinus, a white-rot wood-decaying mushroom with dimorphic fruiting bodies.</title>
        <authorList>
            <person name="Wu B."/>
            <person name="Xu Z."/>
            <person name="Knudson A."/>
            <person name="Carlson A."/>
            <person name="Chen N."/>
            <person name="Kovaka S."/>
            <person name="LaButti K."/>
            <person name="Lipzen A."/>
            <person name="Pennachio C."/>
            <person name="Riley R."/>
            <person name="Schakwitz W."/>
            <person name="Umezawa K."/>
            <person name="Ohm R.A."/>
            <person name="Grigoriev I.V."/>
            <person name="Nagy L.G."/>
            <person name="Gibbons J."/>
            <person name="Hibbett D."/>
        </authorList>
    </citation>
    <scope>NUCLEOTIDE SEQUENCE [LARGE SCALE GENOMIC DNA]</scope>
    <source>
        <strain evidence="3">ALCF2SS1-6</strain>
    </source>
</reference>
<dbReference type="Pfam" id="PF20415">
    <property type="entry name" value="DUF6699"/>
    <property type="match status" value="1"/>
</dbReference>